<dbReference type="EMBL" id="CAJNOQ010023351">
    <property type="protein sequence ID" value="CAF1513924.1"/>
    <property type="molecule type" value="Genomic_DNA"/>
</dbReference>
<evidence type="ECO:0000313" key="2">
    <source>
        <dbReference type="EMBL" id="CAF1513924.1"/>
    </source>
</evidence>
<proteinExistence type="predicted"/>
<feature type="non-terminal residue" evidence="2">
    <location>
        <position position="1"/>
    </location>
</feature>
<dbReference type="AlphaFoldDB" id="A0A815TWG3"/>
<feature type="compositionally biased region" description="Acidic residues" evidence="1">
    <location>
        <begin position="26"/>
        <end position="40"/>
    </location>
</feature>
<evidence type="ECO:0000313" key="3">
    <source>
        <dbReference type="EMBL" id="CAF4374143.1"/>
    </source>
</evidence>
<dbReference type="Proteomes" id="UP000663829">
    <property type="component" value="Unassembled WGS sequence"/>
</dbReference>
<organism evidence="2 4">
    <name type="scientific">Didymodactylos carnosus</name>
    <dbReference type="NCBI Taxonomy" id="1234261"/>
    <lineage>
        <taxon>Eukaryota</taxon>
        <taxon>Metazoa</taxon>
        <taxon>Spiralia</taxon>
        <taxon>Gnathifera</taxon>
        <taxon>Rotifera</taxon>
        <taxon>Eurotatoria</taxon>
        <taxon>Bdelloidea</taxon>
        <taxon>Philodinida</taxon>
        <taxon>Philodinidae</taxon>
        <taxon>Didymodactylos</taxon>
    </lineage>
</organism>
<sequence length="186" mass="20902">SKNECEKEANRFDKMWSSDGEMADLSTDEDILETRDTDDDELDSCDNYVDTLGHDVEMNINNSSSKIKKNKTLNANTGKVEKIKKKSNYFDEQTATMSCTDNENVNLQKLDRPRTTTMLCDISNIKNNNHDNGPCTESSISVSLTLSVKETSSCRKCSNIDLADMNGFCHTPVLDEHTSMACDEFK</sequence>
<feature type="region of interest" description="Disordered" evidence="1">
    <location>
        <begin position="1"/>
        <end position="40"/>
    </location>
</feature>
<name>A0A815TWG3_9BILA</name>
<evidence type="ECO:0000313" key="4">
    <source>
        <dbReference type="Proteomes" id="UP000663829"/>
    </source>
</evidence>
<protein>
    <submittedName>
        <fullName evidence="2">Uncharacterized protein</fullName>
    </submittedName>
</protein>
<comment type="caution">
    <text evidence="2">The sequence shown here is derived from an EMBL/GenBank/DDBJ whole genome shotgun (WGS) entry which is preliminary data.</text>
</comment>
<dbReference type="EMBL" id="CAJOBC010088893">
    <property type="protein sequence ID" value="CAF4374143.1"/>
    <property type="molecule type" value="Genomic_DNA"/>
</dbReference>
<gene>
    <name evidence="2" type="ORF">GPM918_LOCUS37237</name>
    <name evidence="3" type="ORF">SRO942_LOCUS37995</name>
</gene>
<keyword evidence="4" id="KW-1185">Reference proteome</keyword>
<evidence type="ECO:0000256" key="1">
    <source>
        <dbReference type="SAM" id="MobiDB-lite"/>
    </source>
</evidence>
<feature type="compositionally biased region" description="Basic and acidic residues" evidence="1">
    <location>
        <begin position="1"/>
        <end position="16"/>
    </location>
</feature>
<dbReference type="Proteomes" id="UP000681722">
    <property type="component" value="Unassembled WGS sequence"/>
</dbReference>
<reference evidence="2" key="1">
    <citation type="submission" date="2021-02" db="EMBL/GenBank/DDBJ databases">
        <authorList>
            <person name="Nowell W R."/>
        </authorList>
    </citation>
    <scope>NUCLEOTIDE SEQUENCE</scope>
</reference>
<accession>A0A815TWG3</accession>